<evidence type="ECO:0000313" key="3">
    <source>
        <dbReference type="Proteomes" id="UP000019373"/>
    </source>
</evidence>
<gene>
    <name evidence="2" type="ORF">EPUS_07410</name>
</gene>
<dbReference type="PANTHER" id="PTHR42678">
    <property type="entry name" value="AMIDASE"/>
    <property type="match status" value="1"/>
</dbReference>
<reference evidence="3" key="1">
    <citation type="journal article" date="2014" name="BMC Genomics">
        <title>Genome characteristics reveal the impact of lichenization on lichen-forming fungus Endocarpon pusillum Hedwig (Verrucariales, Ascomycota).</title>
        <authorList>
            <person name="Wang Y.-Y."/>
            <person name="Liu B."/>
            <person name="Zhang X.-Y."/>
            <person name="Zhou Q.-M."/>
            <person name="Zhang T."/>
            <person name="Li H."/>
            <person name="Yu Y.-F."/>
            <person name="Zhang X.-L."/>
            <person name="Hao X.-Y."/>
            <person name="Wang M."/>
            <person name="Wang L."/>
            <person name="Wei J.-C."/>
        </authorList>
    </citation>
    <scope>NUCLEOTIDE SEQUENCE [LARGE SCALE GENOMIC DNA]</scope>
    <source>
        <strain evidence="3">Z07020 / HMAS-L-300199</strain>
    </source>
</reference>
<dbReference type="GeneID" id="19242293"/>
<dbReference type="PANTHER" id="PTHR42678:SF34">
    <property type="entry name" value="OS04G0183300 PROTEIN"/>
    <property type="match status" value="1"/>
</dbReference>
<dbReference type="Gene3D" id="3.90.1300.10">
    <property type="entry name" value="Amidase signature (AS) domain"/>
    <property type="match status" value="1"/>
</dbReference>
<sequence length="452" mass="48923">MQIVSLPRLSQTTLSELQNGMNAGNFTAEHLVQTYLKRIEEVNDRVHAVIEVNSHAVETARSLDEERQNNCSRGLRRGGAIILGTTNLSQWGNARSADANNSYKSLSSNGWSGVGGQTYGVYHVKQDPSGSSSGSAVATSLGLALAALGNETDGSIICPAGRSAVVGIKPTPGLVSRDLVILPKRTGSVGVLAQTVEDAAALLSVMAEACPNDRASEQIPFDEIPDYRSFCRRSALLRARIGIPRNAFRNNDGNKTDTVELAALEETIPIMTHAGAIIVDPAEYPDHATFFEESPHLKVIYNNADWKAQFEDYATKLVKNPQDIHTMADLVEFTKACPAEEYPSRNIDGLLAVRDALPEDDPSVEAAFKQVHKWALEGCIEGAILKYQLDALIVPSNVSATVAAAACCPVINVPWGYYPEGTPSVWNGRHNLLLRHENTPYATCYDYVKGGF</sequence>
<dbReference type="OMA" id="PIMTHAG"/>
<feature type="domain" description="Amidase" evidence="1">
    <location>
        <begin position="75"/>
        <end position="403"/>
    </location>
</feature>
<dbReference type="InterPro" id="IPR023631">
    <property type="entry name" value="Amidase_dom"/>
</dbReference>
<dbReference type="HOGENOM" id="CLU_009600_14_1_1"/>
<proteinExistence type="predicted"/>
<dbReference type="eggNOG" id="KOG1211">
    <property type="taxonomic scope" value="Eukaryota"/>
</dbReference>
<dbReference type="InterPro" id="IPR036928">
    <property type="entry name" value="AS_sf"/>
</dbReference>
<dbReference type="Pfam" id="PF01425">
    <property type="entry name" value="Amidase"/>
    <property type="match status" value="1"/>
</dbReference>
<dbReference type="Proteomes" id="UP000019373">
    <property type="component" value="Unassembled WGS sequence"/>
</dbReference>
<dbReference type="EMBL" id="KE721216">
    <property type="protein sequence ID" value="ERF71382.1"/>
    <property type="molecule type" value="Genomic_DNA"/>
</dbReference>
<dbReference type="AlphaFoldDB" id="U1G284"/>
<accession>U1G284</accession>
<evidence type="ECO:0000313" key="2">
    <source>
        <dbReference type="EMBL" id="ERF71382.1"/>
    </source>
</evidence>
<organism evidence="2 3">
    <name type="scientific">Endocarpon pusillum (strain Z07020 / HMAS-L-300199)</name>
    <name type="common">Lichen-forming fungus</name>
    <dbReference type="NCBI Taxonomy" id="1263415"/>
    <lineage>
        <taxon>Eukaryota</taxon>
        <taxon>Fungi</taxon>
        <taxon>Dikarya</taxon>
        <taxon>Ascomycota</taxon>
        <taxon>Pezizomycotina</taxon>
        <taxon>Eurotiomycetes</taxon>
        <taxon>Chaetothyriomycetidae</taxon>
        <taxon>Verrucariales</taxon>
        <taxon>Verrucariaceae</taxon>
        <taxon>Endocarpon</taxon>
    </lineage>
</organism>
<dbReference type="RefSeq" id="XP_007802941.1">
    <property type="nucleotide sequence ID" value="XM_007804750.1"/>
</dbReference>
<dbReference type="SUPFAM" id="SSF75304">
    <property type="entry name" value="Amidase signature (AS) enzymes"/>
    <property type="match status" value="1"/>
</dbReference>
<keyword evidence="3" id="KW-1185">Reference proteome</keyword>
<evidence type="ECO:0000259" key="1">
    <source>
        <dbReference type="Pfam" id="PF01425"/>
    </source>
</evidence>
<protein>
    <recommendedName>
        <fullName evidence="1">Amidase domain-containing protein</fullName>
    </recommendedName>
</protein>
<dbReference type="OrthoDB" id="566138at2759"/>
<name>U1G284_ENDPU</name>